<gene>
    <name evidence="2" type="ORF">E4021_13565</name>
</gene>
<dbReference type="Proteomes" id="UP000308528">
    <property type="component" value="Unassembled WGS sequence"/>
</dbReference>
<sequence>MNSFLALRDQDLAAFTGERRTGIRKRVERELRTAEFIASIVELFGPVMADTVSVLSGGHSMQAEESYRTFSESEDDDPFGEPPARPPQEIVR</sequence>
<evidence type="ECO:0000313" key="2">
    <source>
        <dbReference type="EMBL" id="THH37717.1"/>
    </source>
</evidence>
<dbReference type="AlphaFoldDB" id="A0A4S4NGD8"/>
<accession>A0A4S4NGD8</accession>
<evidence type="ECO:0000313" key="3">
    <source>
        <dbReference type="Proteomes" id="UP000308528"/>
    </source>
</evidence>
<feature type="region of interest" description="Disordered" evidence="1">
    <location>
        <begin position="63"/>
        <end position="92"/>
    </location>
</feature>
<dbReference type="RefSeq" id="WP_136459909.1">
    <property type="nucleotide sequence ID" value="NZ_SRSF01000006.1"/>
</dbReference>
<keyword evidence="3" id="KW-1185">Reference proteome</keyword>
<proteinExistence type="predicted"/>
<reference evidence="2 3" key="1">
    <citation type="submission" date="2019-04" db="EMBL/GenBank/DDBJ databases">
        <title>Lewinella litorea sp. nov., isolated from a marine sand.</title>
        <authorList>
            <person name="Yoon J.-H."/>
        </authorList>
    </citation>
    <scope>NUCLEOTIDE SEQUENCE [LARGE SCALE GENOMIC DNA]</scope>
    <source>
        <strain evidence="2 3">HSMS-39</strain>
    </source>
</reference>
<organism evidence="2 3">
    <name type="scientific">Neolewinella litorea</name>
    <dbReference type="NCBI Taxonomy" id="2562452"/>
    <lineage>
        <taxon>Bacteria</taxon>
        <taxon>Pseudomonadati</taxon>
        <taxon>Bacteroidota</taxon>
        <taxon>Saprospiria</taxon>
        <taxon>Saprospirales</taxon>
        <taxon>Lewinellaceae</taxon>
        <taxon>Neolewinella</taxon>
    </lineage>
</organism>
<dbReference type="EMBL" id="SRSF01000006">
    <property type="protein sequence ID" value="THH37717.1"/>
    <property type="molecule type" value="Genomic_DNA"/>
</dbReference>
<evidence type="ECO:0000256" key="1">
    <source>
        <dbReference type="SAM" id="MobiDB-lite"/>
    </source>
</evidence>
<name>A0A4S4NGD8_9BACT</name>
<protein>
    <submittedName>
        <fullName evidence="2">Uncharacterized protein</fullName>
    </submittedName>
</protein>
<comment type="caution">
    <text evidence="2">The sequence shown here is derived from an EMBL/GenBank/DDBJ whole genome shotgun (WGS) entry which is preliminary data.</text>
</comment>
<dbReference type="OrthoDB" id="1494612at2"/>